<dbReference type="AlphaFoldDB" id="A0A166LJ43"/>
<sequence>LIVRLLLVSLHQPNNTNAHSTISAPHHHSSTCVLLSPSWPSRPSLLLLLSARSTLLPTSMSTLSRSTREPTGVLLSVTLARFFASLTPQPTTATRPPLSTLASARTAPPPVSSTMSRLCLLSSAKRPSRIASPPMLATRTARITAPILLGPSAVPSTPRLTRHLVLPPRLRPLPPTLPLELAALLLAPPRLPAAPARLPGPPRLPTLPATATLLPLLPLVSSPTCSRRLHFHITATWSCN</sequence>
<comment type="caution">
    <text evidence="2">The sequence shown here is derived from an EMBL/GenBank/DDBJ whole genome shotgun (WGS) entry which is preliminary data.</text>
</comment>
<evidence type="ECO:0000313" key="2">
    <source>
        <dbReference type="EMBL" id="KZL63579.1"/>
    </source>
</evidence>
<evidence type="ECO:0000313" key="3">
    <source>
        <dbReference type="Proteomes" id="UP000076584"/>
    </source>
</evidence>
<organism evidence="2 3">
    <name type="scientific">Colletotrichum incanum</name>
    <name type="common">Soybean anthracnose fungus</name>
    <dbReference type="NCBI Taxonomy" id="1573173"/>
    <lineage>
        <taxon>Eukaryota</taxon>
        <taxon>Fungi</taxon>
        <taxon>Dikarya</taxon>
        <taxon>Ascomycota</taxon>
        <taxon>Pezizomycotina</taxon>
        <taxon>Sordariomycetes</taxon>
        <taxon>Hypocreomycetidae</taxon>
        <taxon>Glomerellales</taxon>
        <taxon>Glomerellaceae</taxon>
        <taxon>Colletotrichum</taxon>
        <taxon>Colletotrichum spaethianum species complex</taxon>
    </lineage>
</organism>
<keyword evidence="3" id="KW-1185">Reference proteome</keyword>
<feature type="non-terminal residue" evidence="2">
    <location>
        <position position="1"/>
    </location>
</feature>
<name>A0A166LJ43_COLIC</name>
<protein>
    <submittedName>
        <fullName evidence="2">Uncharacterized protein</fullName>
    </submittedName>
</protein>
<feature type="region of interest" description="Disordered" evidence="1">
    <location>
        <begin position="88"/>
        <end position="114"/>
    </location>
</feature>
<accession>A0A166LJ43</accession>
<reference evidence="2 3" key="1">
    <citation type="submission" date="2015-06" db="EMBL/GenBank/DDBJ databases">
        <title>Survival trade-offs in plant roots during colonization by closely related pathogenic and mutualistic fungi.</title>
        <authorList>
            <person name="Hacquard S."/>
            <person name="Kracher B."/>
            <person name="Hiruma K."/>
            <person name="Weinman A."/>
            <person name="Muench P."/>
            <person name="Garrido Oter R."/>
            <person name="Ver Loren van Themaat E."/>
            <person name="Dallerey J.-F."/>
            <person name="Damm U."/>
            <person name="Henrissat B."/>
            <person name="Lespinet O."/>
            <person name="Thon M."/>
            <person name="Kemen E."/>
            <person name="McHardy A.C."/>
            <person name="Schulze-Lefert P."/>
            <person name="O'Connell R.J."/>
        </authorList>
    </citation>
    <scope>NUCLEOTIDE SEQUENCE [LARGE SCALE GENOMIC DNA]</scope>
    <source>
        <strain evidence="2 3">MAFF 238704</strain>
    </source>
</reference>
<dbReference type="Proteomes" id="UP000076584">
    <property type="component" value="Unassembled WGS sequence"/>
</dbReference>
<dbReference type="EMBL" id="LFIW01002754">
    <property type="protein sequence ID" value="KZL63579.1"/>
    <property type="molecule type" value="Genomic_DNA"/>
</dbReference>
<proteinExistence type="predicted"/>
<evidence type="ECO:0000256" key="1">
    <source>
        <dbReference type="SAM" id="MobiDB-lite"/>
    </source>
</evidence>
<gene>
    <name evidence="2" type="ORF">CI238_02873</name>
</gene>